<proteinExistence type="predicted"/>
<organism evidence="1 2">
    <name type="scientific">Hygrophoropsis aurantiaca</name>
    <dbReference type="NCBI Taxonomy" id="72124"/>
    <lineage>
        <taxon>Eukaryota</taxon>
        <taxon>Fungi</taxon>
        <taxon>Dikarya</taxon>
        <taxon>Basidiomycota</taxon>
        <taxon>Agaricomycotina</taxon>
        <taxon>Agaricomycetes</taxon>
        <taxon>Agaricomycetidae</taxon>
        <taxon>Boletales</taxon>
        <taxon>Coniophorineae</taxon>
        <taxon>Hygrophoropsidaceae</taxon>
        <taxon>Hygrophoropsis</taxon>
    </lineage>
</organism>
<dbReference type="EMBL" id="MU267598">
    <property type="protein sequence ID" value="KAH7915654.1"/>
    <property type="molecule type" value="Genomic_DNA"/>
</dbReference>
<sequence length="356" mass="39639">MGTAEISLAEAAAQLEAAEEEERHLYQELARLQSQADGAHSKVARCKKQLRSIANSSPSSSRNAKSHIAVLPFELLRAIFQETIVLCLRSSRMELVISHVCQRWRHIALDTPSLWTRVRLYPTQSTEIFDLYLQRSQQLPLHILFGVFFPPTEAIVHYMNEIESLASAVISCANRWESINIFSPSELRDLFYELRNVHAPLLKELKISGPQGLEDSQFESHINPYPLFAGGTPNLVSLHVSFTPPLFSTFPTSSSLTTLVLASSPQSSHPPVVFSQFYDLVSASPMLSSMEFTGCPISFDNDALQSVPSLPFTLSNLRTLKFEASVPREIVEFVIIMLGLISAPGLEHLGLSLFLD</sequence>
<name>A0ACB8AR60_9AGAM</name>
<comment type="caution">
    <text evidence="1">The sequence shown here is derived from an EMBL/GenBank/DDBJ whole genome shotgun (WGS) entry which is preliminary data.</text>
</comment>
<evidence type="ECO:0000313" key="2">
    <source>
        <dbReference type="Proteomes" id="UP000790377"/>
    </source>
</evidence>
<accession>A0ACB8AR60</accession>
<feature type="non-terminal residue" evidence="1">
    <location>
        <position position="356"/>
    </location>
</feature>
<dbReference type="Proteomes" id="UP000790377">
    <property type="component" value="Unassembled WGS sequence"/>
</dbReference>
<reference evidence="1" key="1">
    <citation type="journal article" date="2021" name="New Phytol.">
        <title>Evolutionary innovations through gain and loss of genes in the ectomycorrhizal Boletales.</title>
        <authorList>
            <person name="Wu G."/>
            <person name="Miyauchi S."/>
            <person name="Morin E."/>
            <person name="Kuo A."/>
            <person name="Drula E."/>
            <person name="Varga T."/>
            <person name="Kohler A."/>
            <person name="Feng B."/>
            <person name="Cao Y."/>
            <person name="Lipzen A."/>
            <person name="Daum C."/>
            <person name="Hundley H."/>
            <person name="Pangilinan J."/>
            <person name="Johnson J."/>
            <person name="Barry K."/>
            <person name="LaButti K."/>
            <person name="Ng V."/>
            <person name="Ahrendt S."/>
            <person name="Min B."/>
            <person name="Choi I.G."/>
            <person name="Park H."/>
            <person name="Plett J.M."/>
            <person name="Magnuson J."/>
            <person name="Spatafora J.W."/>
            <person name="Nagy L.G."/>
            <person name="Henrissat B."/>
            <person name="Grigoriev I.V."/>
            <person name="Yang Z.L."/>
            <person name="Xu J."/>
            <person name="Martin F.M."/>
        </authorList>
    </citation>
    <scope>NUCLEOTIDE SEQUENCE</scope>
    <source>
        <strain evidence="1">ATCC 28755</strain>
    </source>
</reference>
<keyword evidence="2" id="KW-1185">Reference proteome</keyword>
<evidence type="ECO:0000313" key="1">
    <source>
        <dbReference type="EMBL" id="KAH7915654.1"/>
    </source>
</evidence>
<protein>
    <submittedName>
        <fullName evidence="1">Uncharacterized protein</fullName>
    </submittedName>
</protein>
<gene>
    <name evidence="1" type="ORF">BJ138DRAFT_997550</name>
</gene>